<comment type="caution">
    <text evidence="4">The sequence shown here is derived from an EMBL/GenBank/DDBJ whole genome shotgun (WGS) entry which is preliminary data.</text>
</comment>
<dbReference type="Pfam" id="PF04461">
    <property type="entry name" value="YajQ"/>
    <property type="match status" value="1"/>
</dbReference>
<evidence type="ECO:0000313" key="4">
    <source>
        <dbReference type="EMBL" id="TMQ47100.1"/>
    </source>
</evidence>
<evidence type="ECO:0000256" key="3">
    <source>
        <dbReference type="HAMAP-Rule" id="MF_00632"/>
    </source>
</evidence>
<evidence type="ECO:0000256" key="1">
    <source>
        <dbReference type="ARBA" id="ARBA00022741"/>
    </source>
</evidence>
<dbReference type="Gene3D" id="3.30.70.990">
    <property type="entry name" value="YajQ-like, domain 2"/>
    <property type="match status" value="1"/>
</dbReference>
<dbReference type="GO" id="GO:0005829">
    <property type="term" value="C:cytosol"/>
    <property type="evidence" value="ECO:0007669"/>
    <property type="project" value="TreeGrafter"/>
</dbReference>
<gene>
    <name evidence="4" type="ORF">E6K71_10895</name>
</gene>
<dbReference type="InterPro" id="IPR035570">
    <property type="entry name" value="UPF0234_N"/>
</dbReference>
<dbReference type="Gene3D" id="3.30.70.860">
    <property type="match status" value="1"/>
</dbReference>
<evidence type="ECO:0000313" key="5">
    <source>
        <dbReference type="Proteomes" id="UP000316292"/>
    </source>
</evidence>
<comment type="similarity">
    <text evidence="2 3">Belongs to the YajQ family.</text>
</comment>
<dbReference type="CDD" id="cd11740">
    <property type="entry name" value="YajQ_like"/>
    <property type="match status" value="1"/>
</dbReference>
<dbReference type="SUPFAM" id="SSF89963">
    <property type="entry name" value="YajQ-like"/>
    <property type="match status" value="2"/>
</dbReference>
<evidence type="ECO:0000256" key="2">
    <source>
        <dbReference type="ARBA" id="ARBA00093450"/>
    </source>
</evidence>
<dbReference type="HAMAP" id="MF_00632">
    <property type="entry name" value="UPF0234"/>
    <property type="match status" value="1"/>
</dbReference>
<dbReference type="InterPro" id="IPR007551">
    <property type="entry name" value="YajQ/Smlt4090-like"/>
</dbReference>
<comment type="function">
    <text evidence="3">Nucleotide-binding protein.</text>
</comment>
<proteinExistence type="inferred from homology"/>
<keyword evidence="1 3" id="KW-0547">Nucleotide-binding</keyword>
<reference evidence="4 5" key="1">
    <citation type="journal article" date="2019" name="Nat. Microbiol.">
        <title>Mediterranean grassland soil C-N compound turnover is dependent on rainfall and depth, and is mediated by genomically divergent microorganisms.</title>
        <authorList>
            <person name="Diamond S."/>
            <person name="Andeer P.F."/>
            <person name="Li Z."/>
            <person name="Crits-Christoph A."/>
            <person name="Burstein D."/>
            <person name="Anantharaman K."/>
            <person name="Lane K.R."/>
            <person name="Thomas B.C."/>
            <person name="Pan C."/>
            <person name="Northen T.R."/>
            <person name="Banfield J.F."/>
        </authorList>
    </citation>
    <scope>NUCLEOTIDE SEQUENCE [LARGE SCALE GENOMIC DNA]</scope>
    <source>
        <strain evidence="4">WS_1</strain>
    </source>
</reference>
<name>A0A538S6V8_UNCEI</name>
<dbReference type="AlphaFoldDB" id="A0A538S6V8"/>
<dbReference type="PANTHER" id="PTHR30476:SF0">
    <property type="entry name" value="UPF0234 PROTEIN YAJQ"/>
    <property type="match status" value="1"/>
</dbReference>
<sequence>MAGSNSFDVVSEVNMMEASNAVQQAMKEIRQRFDFKGSVSDINLEGDVLTLNSDDESRLKAVIDVLTTKLVKRGVSLKALQYGKIEPAAKGTVRQAVTIQKGIPAEKAKEIVKFIKGTGIRVQAAIQENQVRVSGKNRDDLQAVIGSLKGQDFGLDLQFTNYRSG</sequence>
<dbReference type="PANTHER" id="PTHR30476">
    <property type="entry name" value="UPF0234 PROTEIN YAJQ"/>
    <property type="match status" value="1"/>
</dbReference>
<organism evidence="4 5">
    <name type="scientific">Eiseniibacteriota bacterium</name>
    <dbReference type="NCBI Taxonomy" id="2212470"/>
    <lineage>
        <taxon>Bacteria</taxon>
        <taxon>Candidatus Eiseniibacteriota</taxon>
    </lineage>
</organism>
<dbReference type="GO" id="GO:0000166">
    <property type="term" value="F:nucleotide binding"/>
    <property type="evidence" value="ECO:0007669"/>
    <property type="project" value="UniProtKB-UniRule"/>
</dbReference>
<dbReference type="InterPro" id="IPR035571">
    <property type="entry name" value="UPF0234-like_C"/>
</dbReference>
<dbReference type="InterPro" id="IPR036183">
    <property type="entry name" value="YajQ-like_sf"/>
</dbReference>
<protein>
    <recommendedName>
        <fullName evidence="3">Nucleotide-binding protein E6K71_10895</fullName>
    </recommendedName>
</protein>
<dbReference type="NCBIfam" id="NF003819">
    <property type="entry name" value="PRK05412.1"/>
    <property type="match status" value="1"/>
</dbReference>
<dbReference type="EMBL" id="VBOR01000127">
    <property type="protein sequence ID" value="TMQ47100.1"/>
    <property type="molecule type" value="Genomic_DNA"/>
</dbReference>
<dbReference type="Proteomes" id="UP000316292">
    <property type="component" value="Unassembled WGS sequence"/>
</dbReference>
<accession>A0A538S6V8</accession>